<evidence type="ECO:0000256" key="2">
    <source>
        <dbReference type="ARBA" id="ARBA00004922"/>
    </source>
</evidence>
<dbReference type="EC" id="2.4.1.122" evidence="4"/>
<dbReference type="InterPro" id="IPR026050">
    <property type="entry name" value="C1GALT1/C1GALT1_chp1"/>
</dbReference>
<comment type="similarity">
    <text evidence="3">Belongs to the glycosyltransferase 31 family. Beta3-Gal-T subfamily.</text>
</comment>
<keyword evidence="9" id="KW-0735">Signal-anchor</keyword>
<dbReference type="AlphaFoldDB" id="A0A7R8WBG9"/>
<keyword evidence="5" id="KW-0328">Glycosyltransferase</keyword>
<feature type="domain" description="Fringe-like glycosyltransferase" evidence="12">
    <location>
        <begin position="119"/>
        <end position="279"/>
    </location>
</feature>
<dbReference type="OrthoDB" id="414175at2759"/>
<sequence>MLSSLLMAANKIRKNVFILLTCLVFLVFFYVYIAHEKTDSMENEECPIMRHLVQIDDHDGIEVEDSLFDANSFKAEKYFQHSPYEHAHQGEDDLAQWMFKKVRILCWVATHPGNLKKKAVHVLRTWGKRCNTLLFVSGIGTEEVPSEIAGYMLTLDMKDERKYLWVKTRRAFKHIYEHYLDNADWFMKADDDTFVVLENLRYLLFNQTGSDTPLYYGSCFKPYAKQGYMSGGGGYVVNRAALKLFGEKADAVCERETASWKEDAIWGQCMEKLGVVAQDSRDVEGRWRFFPFVEEHHINNGGPSKKAVQWFEKNQCYPMKKGMDCCSDTAITFHYVSPYHMYSLEYLIYHLKPFGIGNPLNEEFLKHFKVKDISVEATSDLTSDATLRTAEQTANKNALFVCKKNALFVCKKNALFVYKKNALFVCKKNALFVYKKNALLVCKKNALFVCKKNAPNFGGSTGNKFEGTDV</sequence>
<evidence type="ECO:0000259" key="12">
    <source>
        <dbReference type="Pfam" id="PF02434"/>
    </source>
</evidence>
<keyword evidence="8" id="KW-0547">Nucleotide-binding</keyword>
<evidence type="ECO:0000256" key="3">
    <source>
        <dbReference type="ARBA" id="ARBA00006462"/>
    </source>
</evidence>
<proteinExistence type="inferred from homology"/>
<dbReference type="PANTHER" id="PTHR23033:SF14">
    <property type="entry name" value="GLYCOPROTEIN-N-ACETYLGALACTOSAMINE 3-BETA-GALACTOSYLTRANSFERASE 1-RELATED"/>
    <property type="match status" value="1"/>
</dbReference>
<comment type="pathway">
    <text evidence="2">Protein modification; protein glycosylation.</text>
</comment>
<dbReference type="Pfam" id="PF02434">
    <property type="entry name" value="Fringe"/>
    <property type="match status" value="1"/>
</dbReference>
<keyword evidence="11" id="KW-0472">Membrane</keyword>
<dbReference type="EMBL" id="OB661557">
    <property type="protein sequence ID" value="CAD7228486.1"/>
    <property type="molecule type" value="Genomic_DNA"/>
</dbReference>
<dbReference type="UniPathway" id="UPA00378"/>
<evidence type="ECO:0000256" key="5">
    <source>
        <dbReference type="ARBA" id="ARBA00022676"/>
    </source>
</evidence>
<reference evidence="13" key="1">
    <citation type="submission" date="2020-11" db="EMBL/GenBank/DDBJ databases">
        <authorList>
            <person name="Tran Van P."/>
        </authorList>
    </citation>
    <scope>NUCLEOTIDE SEQUENCE</scope>
</reference>
<accession>A0A7R8WBG9</accession>
<protein>
    <recommendedName>
        <fullName evidence="4">N-acetylgalactosaminide beta-1,3-galactosyltransferase</fullName>
        <ecNumber evidence="4">2.4.1.122</ecNumber>
    </recommendedName>
</protein>
<gene>
    <name evidence="13" type="ORF">CTOB1V02_LOCUS6368</name>
</gene>
<evidence type="ECO:0000256" key="7">
    <source>
        <dbReference type="ARBA" id="ARBA00022692"/>
    </source>
</evidence>
<evidence type="ECO:0000256" key="4">
    <source>
        <dbReference type="ARBA" id="ARBA00012557"/>
    </source>
</evidence>
<keyword evidence="6" id="KW-0808">Transferase</keyword>
<comment type="subcellular location">
    <subcellularLocation>
        <location evidence="1">Membrane</location>
        <topology evidence="1">Single-pass type II membrane protein</topology>
    </subcellularLocation>
</comment>
<evidence type="ECO:0000256" key="6">
    <source>
        <dbReference type="ARBA" id="ARBA00022679"/>
    </source>
</evidence>
<dbReference type="InterPro" id="IPR003378">
    <property type="entry name" value="Fringe-like_glycosylTrfase"/>
</dbReference>
<evidence type="ECO:0000313" key="13">
    <source>
        <dbReference type="EMBL" id="CAD7228486.1"/>
    </source>
</evidence>
<dbReference type="GO" id="GO:0016020">
    <property type="term" value="C:membrane"/>
    <property type="evidence" value="ECO:0007669"/>
    <property type="project" value="UniProtKB-SubCell"/>
</dbReference>
<evidence type="ECO:0000256" key="1">
    <source>
        <dbReference type="ARBA" id="ARBA00004606"/>
    </source>
</evidence>
<dbReference type="GO" id="GO:0000166">
    <property type="term" value="F:nucleotide binding"/>
    <property type="evidence" value="ECO:0007669"/>
    <property type="project" value="UniProtKB-KW"/>
</dbReference>
<name>A0A7R8WBG9_9CRUS</name>
<organism evidence="13">
    <name type="scientific">Cyprideis torosa</name>
    <dbReference type="NCBI Taxonomy" id="163714"/>
    <lineage>
        <taxon>Eukaryota</taxon>
        <taxon>Metazoa</taxon>
        <taxon>Ecdysozoa</taxon>
        <taxon>Arthropoda</taxon>
        <taxon>Crustacea</taxon>
        <taxon>Oligostraca</taxon>
        <taxon>Ostracoda</taxon>
        <taxon>Podocopa</taxon>
        <taxon>Podocopida</taxon>
        <taxon>Cytherocopina</taxon>
        <taxon>Cytheroidea</taxon>
        <taxon>Cytherideidae</taxon>
        <taxon>Cyprideis</taxon>
    </lineage>
</organism>
<evidence type="ECO:0000256" key="11">
    <source>
        <dbReference type="ARBA" id="ARBA00023136"/>
    </source>
</evidence>
<keyword evidence="10" id="KW-1133">Transmembrane helix</keyword>
<evidence type="ECO:0000256" key="10">
    <source>
        <dbReference type="ARBA" id="ARBA00022989"/>
    </source>
</evidence>
<dbReference type="PANTHER" id="PTHR23033">
    <property type="entry name" value="BETA1,3-GALACTOSYLTRANSFERASE"/>
    <property type="match status" value="1"/>
</dbReference>
<evidence type="ECO:0000256" key="9">
    <source>
        <dbReference type="ARBA" id="ARBA00022968"/>
    </source>
</evidence>
<dbReference type="Gene3D" id="3.90.550.50">
    <property type="match status" value="1"/>
</dbReference>
<evidence type="ECO:0000256" key="8">
    <source>
        <dbReference type="ARBA" id="ARBA00022741"/>
    </source>
</evidence>
<dbReference type="GO" id="GO:0016263">
    <property type="term" value="F:glycoprotein-N-acetylgalactosamine 3-beta-galactosyltransferase activity"/>
    <property type="evidence" value="ECO:0007669"/>
    <property type="project" value="UniProtKB-EC"/>
</dbReference>
<keyword evidence="7" id="KW-0812">Transmembrane</keyword>